<accession>A0AAF3FSF2</accession>
<dbReference type="PANTHER" id="PTHR46705">
    <property type="entry name" value="PROTEIN CBG09805"/>
    <property type="match status" value="1"/>
</dbReference>
<evidence type="ECO:0000259" key="2">
    <source>
        <dbReference type="Pfam" id="PF01682"/>
    </source>
</evidence>
<sequence length="233" mass="26003">MTAFLLIFTVLVIFPNSLGKWRVWMTSLGLKIDTEIGFSPILAFSGLRSVCEASGICGGYDGCPPAPPPSSCSYPGFLWMWTFWMLSNGSKRIKAFRATARVASQGKVNPNRAFMECCMDRETSRCLSPKGCSFNSYNKDALTKMYFKQDAHPLAAMSEGPILRRNGQGRDHTECCARNGVTTTLAGSKCLLFCDQKPGRVTPLDLTYVPCFDRFASMKACFWHELSTFYKIR</sequence>
<dbReference type="Proteomes" id="UP000887575">
    <property type="component" value="Unassembled WGS sequence"/>
</dbReference>
<dbReference type="Pfam" id="PF01682">
    <property type="entry name" value="DB"/>
    <property type="match status" value="1"/>
</dbReference>
<feature type="chain" id="PRO_5042023369" description="Domain of unknown function DB domain-containing protein" evidence="1">
    <location>
        <begin position="20"/>
        <end position="233"/>
    </location>
</feature>
<keyword evidence="1" id="KW-0732">Signal</keyword>
<protein>
    <recommendedName>
        <fullName evidence="2">Domain of unknown function DB domain-containing protein</fullName>
    </recommendedName>
</protein>
<evidence type="ECO:0000256" key="1">
    <source>
        <dbReference type="SAM" id="SignalP"/>
    </source>
</evidence>
<proteinExistence type="predicted"/>
<organism evidence="3 4">
    <name type="scientific">Mesorhabditis belari</name>
    <dbReference type="NCBI Taxonomy" id="2138241"/>
    <lineage>
        <taxon>Eukaryota</taxon>
        <taxon>Metazoa</taxon>
        <taxon>Ecdysozoa</taxon>
        <taxon>Nematoda</taxon>
        <taxon>Chromadorea</taxon>
        <taxon>Rhabditida</taxon>
        <taxon>Rhabditina</taxon>
        <taxon>Rhabditomorpha</taxon>
        <taxon>Rhabditoidea</taxon>
        <taxon>Rhabditidae</taxon>
        <taxon>Mesorhabditinae</taxon>
        <taxon>Mesorhabditis</taxon>
    </lineage>
</organism>
<keyword evidence="3" id="KW-1185">Reference proteome</keyword>
<dbReference type="InterPro" id="IPR002602">
    <property type="entry name" value="DB"/>
</dbReference>
<evidence type="ECO:0000313" key="4">
    <source>
        <dbReference type="WBParaSite" id="MBELARI_LOCUS9593"/>
    </source>
</evidence>
<feature type="signal peptide" evidence="1">
    <location>
        <begin position="1"/>
        <end position="19"/>
    </location>
</feature>
<dbReference type="WBParaSite" id="MBELARI_LOCUS9593">
    <property type="protein sequence ID" value="MBELARI_LOCUS9593"/>
    <property type="gene ID" value="MBELARI_LOCUS9593"/>
</dbReference>
<name>A0AAF3FSF2_9BILA</name>
<feature type="domain" description="Domain of unknown function DB" evidence="2">
    <location>
        <begin position="117"/>
        <end position="222"/>
    </location>
</feature>
<dbReference type="AlphaFoldDB" id="A0AAF3FSF2"/>
<dbReference type="PANTHER" id="PTHR46705:SF6">
    <property type="entry name" value="DOMAIN OF UNKNOWN FUNCTION DB DOMAIN-CONTAINING PROTEIN"/>
    <property type="match status" value="1"/>
</dbReference>
<evidence type="ECO:0000313" key="3">
    <source>
        <dbReference type="Proteomes" id="UP000887575"/>
    </source>
</evidence>
<reference evidence="4" key="1">
    <citation type="submission" date="2024-02" db="UniProtKB">
        <authorList>
            <consortium name="WormBaseParasite"/>
        </authorList>
    </citation>
    <scope>IDENTIFICATION</scope>
</reference>